<gene>
    <name evidence="7 8" type="primary">pdxA</name>
    <name evidence="8" type="ORF">K9D25_18790</name>
</gene>
<evidence type="ECO:0000256" key="3">
    <source>
        <dbReference type="ARBA" id="ARBA00022857"/>
    </source>
</evidence>
<dbReference type="SUPFAM" id="SSF53659">
    <property type="entry name" value="Isocitrate/Isopropylmalate dehydrogenase-like"/>
    <property type="match status" value="1"/>
</dbReference>
<feature type="binding site" evidence="7">
    <location>
        <position position="215"/>
    </location>
    <ligand>
        <name>a divalent metal cation</name>
        <dbReference type="ChEBI" id="CHEBI:60240"/>
        <note>ligand shared between dimeric partners</note>
    </ligand>
</feature>
<dbReference type="KEGG" id="apol:K9D25_18790"/>
<comment type="pathway">
    <text evidence="7">Cofactor biosynthesis; pyridoxine 5'-phosphate biosynthesis; pyridoxine 5'-phosphate from D-erythrose 4-phosphate: step 4/5.</text>
</comment>
<feature type="binding site" evidence="7">
    <location>
        <position position="139"/>
    </location>
    <ligand>
        <name>substrate</name>
    </ligand>
</feature>
<dbReference type="NCBIfam" id="NF003699">
    <property type="entry name" value="PRK05312.1"/>
    <property type="match status" value="1"/>
</dbReference>
<dbReference type="GO" id="GO:0008270">
    <property type="term" value="F:zinc ion binding"/>
    <property type="evidence" value="ECO:0007669"/>
    <property type="project" value="UniProtKB-UniRule"/>
</dbReference>
<comment type="similarity">
    <text evidence="7">Belongs to the PdxA family.</text>
</comment>
<dbReference type="InterPro" id="IPR005255">
    <property type="entry name" value="PdxA_fam"/>
</dbReference>
<keyword evidence="7" id="KW-0862">Zinc</keyword>
<keyword evidence="7" id="KW-0170">Cobalt</keyword>
<organism evidence="8 9">
    <name type="scientific">Ancylobacter polymorphus</name>
    <dbReference type="NCBI Taxonomy" id="223390"/>
    <lineage>
        <taxon>Bacteria</taxon>
        <taxon>Pseudomonadati</taxon>
        <taxon>Pseudomonadota</taxon>
        <taxon>Alphaproteobacteria</taxon>
        <taxon>Hyphomicrobiales</taxon>
        <taxon>Xanthobacteraceae</taxon>
        <taxon>Ancylobacter</taxon>
    </lineage>
</organism>
<protein>
    <recommendedName>
        <fullName evidence="7">4-hydroxythreonine-4-phosphate dehydrogenase</fullName>
        <ecNumber evidence="7">1.1.1.262</ecNumber>
    </recommendedName>
    <alternativeName>
        <fullName evidence="7">4-(phosphohydroxy)-L-threonine dehydrogenase</fullName>
    </alternativeName>
</protein>
<keyword evidence="4 7" id="KW-0560">Oxidoreductase</keyword>
<dbReference type="GO" id="GO:0050570">
    <property type="term" value="F:4-hydroxythreonine-4-phosphate dehydrogenase activity"/>
    <property type="evidence" value="ECO:0007669"/>
    <property type="project" value="UniProtKB-UniRule"/>
</dbReference>
<dbReference type="HAMAP" id="MF_00536">
    <property type="entry name" value="PdxA"/>
    <property type="match status" value="1"/>
</dbReference>
<evidence type="ECO:0000313" key="8">
    <source>
        <dbReference type="EMBL" id="UOK70741.1"/>
    </source>
</evidence>
<dbReference type="GO" id="GO:0051287">
    <property type="term" value="F:NAD binding"/>
    <property type="evidence" value="ECO:0007669"/>
    <property type="project" value="InterPro"/>
</dbReference>
<dbReference type="NCBIfam" id="TIGR00557">
    <property type="entry name" value="pdxA"/>
    <property type="match status" value="1"/>
</dbReference>
<accession>A0A9E6ZUN3</accession>
<feature type="binding site" evidence="7">
    <location>
        <position position="138"/>
    </location>
    <ligand>
        <name>substrate</name>
    </ligand>
</feature>
<evidence type="ECO:0000256" key="2">
    <source>
        <dbReference type="ARBA" id="ARBA00022723"/>
    </source>
</evidence>
<comment type="subcellular location">
    <subcellularLocation>
        <location evidence="7">Cytoplasm</location>
    </subcellularLocation>
</comment>
<feature type="binding site" evidence="7">
    <location>
        <position position="270"/>
    </location>
    <ligand>
        <name>a divalent metal cation</name>
        <dbReference type="ChEBI" id="CHEBI:60240"/>
        <note>ligand shared between dimeric partners</note>
    </ligand>
</feature>
<dbReference type="InterPro" id="IPR037510">
    <property type="entry name" value="PdxA"/>
</dbReference>
<evidence type="ECO:0000256" key="5">
    <source>
        <dbReference type="ARBA" id="ARBA00023027"/>
    </source>
</evidence>
<evidence type="ECO:0000256" key="1">
    <source>
        <dbReference type="ARBA" id="ARBA00022490"/>
    </source>
</evidence>
<dbReference type="EMBL" id="CP083239">
    <property type="protein sequence ID" value="UOK70741.1"/>
    <property type="molecule type" value="Genomic_DNA"/>
</dbReference>
<name>A0A9E6ZUN3_9HYPH</name>
<dbReference type="PANTHER" id="PTHR30004:SF6">
    <property type="entry name" value="D-THREONATE 4-PHOSPHATE DEHYDROGENASE"/>
    <property type="match status" value="1"/>
</dbReference>
<proteinExistence type="inferred from homology"/>
<feature type="binding site" evidence="7">
    <location>
        <position position="287"/>
    </location>
    <ligand>
        <name>substrate</name>
    </ligand>
</feature>
<dbReference type="GO" id="GO:0008615">
    <property type="term" value="P:pyridoxine biosynthetic process"/>
    <property type="evidence" value="ECO:0007669"/>
    <property type="project" value="UniProtKB-UniRule"/>
</dbReference>
<keyword evidence="1 7" id="KW-0963">Cytoplasm</keyword>
<dbReference type="Gene3D" id="3.40.718.10">
    <property type="entry name" value="Isopropylmalate Dehydrogenase"/>
    <property type="match status" value="1"/>
</dbReference>
<keyword evidence="3 7" id="KW-0521">NADP</keyword>
<dbReference type="GO" id="GO:0050897">
    <property type="term" value="F:cobalt ion binding"/>
    <property type="evidence" value="ECO:0007669"/>
    <property type="project" value="UniProtKB-UniRule"/>
</dbReference>
<dbReference type="RefSeq" id="WP_244377284.1">
    <property type="nucleotide sequence ID" value="NZ_CP083239.1"/>
</dbReference>
<keyword evidence="7" id="KW-0460">Magnesium</keyword>
<dbReference type="GO" id="GO:0042823">
    <property type="term" value="P:pyridoxal phosphate biosynthetic process"/>
    <property type="evidence" value="ECO:0007669"/>
    <property type="project" value="UniProtKB-UniRule"/>
</dbReference>
<comment type="subunit">
    <text evidence="7">Homodimer.</text>
</comment>
<feature type="binding site" evidence="7">
    <location>
        <position position="278"/>
    </location>
    <ligand>
        <name>substrate</name>
    </ligand>
</feature>
<evidence type="ECO:0000256" key="7">
    <source>
        <dbReference type="HAMAP-Rule" id="MF_00536"/>
    </source>
</evidence>
<evidence type="ECO:0000256" key="6">
    <source>
        <dbReference type="ARBA" id="ARBA00023096"/>
    </source>
</evidence>
<comment type="catalytic activity">
    <reaction evidence="7">
        <text>4-(phosphooxy)-L-threonine + NAD(+) = 3-amino-2-oxopropyl phosphate + CO2 + NADH</text>
        <dbReference type="Rhea" id="RHEA:32275"/>
        <dbReference type="ChEBI" id="CHEBI:16526"/>
        <dbReference type="ChEBI" id="CHEBI:57279"/>
        <dbReference type="ChEBI" id="CHEBI:57540"/>
        <dbReference type="ChEBI" id="CHEBI:57945"/>
        <dbReference type="ChEBI" id="CHEBI:58452"/>
        <dbReference type="EC" id="1.1.1.262"/>
    </reaction>
</comment>
<dbReference type="PANTHER" id="PTHR30004">
    <property type="entry name" value="4-HYDROXYTHREONINE-4-PHOSPHATE DEHYDROGENASE"/>
    <property type="match status" value="1"/>
</dbReference>
<reference evidence="8" key="1">
    <citation type="submission" date="2021-09" db="EMBL/GenBank/DDBJ databases">
        <title>Network and meta-omics reveal the key degrader and cooperation patterns in an efficient 1,4-dioxane-degrading microbial community.</title>
        <authorList>
            <person name="Dai C."/>
        </authorList>
    </citation>
    <scope>NUCLEOTIDE SEQUENCE</scope>
    <source>
        <strain evidence="8">ZM13</strain>
    </source>
</reference>
<evidence type="ECO:0000256" key="4">
    <source>
        <dbReference type="ARBA" id="ARBA00023002"/>
    </source>
</evidence>
<keyword evidence="2 7" id="KW-0479">Metal-binding</keyword>
<dbReference type="Proteomes" id="UP000831684">
    <property type="component" value="Chromosome"/>
</dbReference>
<dbReference type="GO" id="GO:0005737">
    <property type="term" value="C:cytoplasm"/>
    <property type="evidence" value="ECO:0007669"/>
    <property type="project" value="UniProtKB-SubCell"/>
</dbReference>
<dbReference type="GO" id="GO:0000287">
    <property type="term" value="F:magnesium ion binding"/>
    <property type="evidence" value="ECO:0007669"/>
    <property type="project" value="UniProtKB-UniRule"/>
</dbReference>
<comment type="miscellaneous">
    <text evidence="7">The active site is located at the dimer interface.</text>
</comment>
<dbReference type="Pfam" id="PF04166">
    <property type="entry name" value="PdxA"/>
    <property type="match status" value="1"/>
</dbReference>
<keyword evidence="6 7" id="KW-0664">Pyridoxine biosynthesis</keyword>
<comment type="cofactor">
    <cofactor evidence="7">
        <name>Zn(2+)</name>
        <dbReference type="ChEBI" id="CHEBI:29105"/>
    </cofactor>
    <cofactor evidence="7">
        <name>Mg(2+)</name>
        <dbReference type="ChEBI" id="CHEBI:18420"/>
    </cofactor>
    <cofactor evidence="7">
        <name>Co(2+)</name>
        <dbReference type="ChEBI" id="CHEBI:48828"/>
    </cofactor>
    <text evidence="7">Binds 1 divalent metal cation per subunit. Can use ions such as Zn(2+), Mg(2+) or Co(2+).</text>
</comment>
<keyword evidence="5 7" id="KW-0520">NAD</keyword>
<feature type="binding site" evidence="7">
    <location>
        <position position="170"/>
    </location>
    <ligand>
        <name>a divalent metal cation</name>
        <dbReference type="ChEBI" id="CHEBI:60240"/>
        <note>ligand shared between dimeric partners</note>
    </ligand>
</feature>
<comment type="function">
    <text evidence="7">Catalyzes the NAD(P)-dependent oxidation of 4-(phosphooxy)-L-threonine (HTP) into 2-amino-3-oxo-4-(phosphooxy)butyric acid which spontaneously decarboxylates to form 3-amino-2-oxopropyl phosphate (AHAP).</text>
</comment>
<feature type="binding site" evidence="7">
    <location>
        <position position="296"/>
    </location>
    <ligand>
        <name>substrate</name>
    </ligand>
</feature>
<sequence>MAPPPALALTLGEPAGIGPDITLAAWLIRQQRSLPAFFAVGDAAVLRRRAAALGLDVPVRECEPEEAATLFPDALPIVSAGPAVTAAPGHPDETSAPSARAAIDGAVALVKAGRASAVVTNPISKAVLYADGFAFPGHTEYLAHLAGTPAPRPVMMIWSPELAVIPATIHVPLAEVPRLLTRELIVETARITAYDLRHRFGIEAPRLAICGLNPHAGEEGTLGREDEEITRPAVEALRQEGIDARGPLPADTLFHAAARATYDAAIGAYHDQVLAPAKALAFDRAVNVTLGLPFVRTSPDHGTAFALAGTGRADPSSLIEALRLAHRLSARDAARTER</sequence>
<dbReference type="AlphaFoldDB" id="A0A9E6ZUN3"/>
<dbReference type="EC" id="1.1.1.262" evidence="7"/>
<evidence type="ECO:0000313" key="9">
    <source>
        <dbReference type="Proteomes" id="UP000831684"/>
    </source>
</evidence>